<dbReference type="AlphaFoldDB" id="A0A4S2MT29"/>
<dbReference type="SUPFAM" id="SSF55961">
    <property type="entry name" value="Bet v1-like"/>
    <property type="match status" value="1"/>
</dbReference>
<feature type="domain" description="DUF3074" evidence="2">
    <location>
        <begin position="83"/>
        <end position="263"/>
    </location>
</feature>
<evidence type="ECO:0000313" key="3">
    <source>
        <dbReference type="EMBL" id="TGZ79633.1"/>
    </source>
</evidence>
<feature type="compositionally biased region" description="Acidic residues" evidence="1">
    <location>
        <begin position="276"/>
        <end position="289"/>
    </location>
</feature>
<gene>
    <name evidence="3" type="ORF">EX30DRAFT_333191</name>
</gene>
<sequence>MDLSLTPISADDITPISVPTLIHQATTLLSTLPTHPSSQTASTSSVSSLAHSVSWTPGKSAPPKIALYTTKYLGEPWIGRVVRTSEMSYEDAKEGLWTEKAETERKTVYGERDTIEVEGGWRKVEYAQGEGEVWVEDVRKLLHIQAFSAREFLETVLCYEFPPHPPSATYSTSSASHLPAPSTITPSPRSFLVISKPKSGALRDPKDVRGVYTCVERTFEMEDGGVEMFFAVTSDAGGSIPRWVQNMAMPKQVWADTEAFLGYFEGRDKGAKGEKVDEEEEEEEDYEMV</sequence>
<dbReference type="Proteomes" id="UP000298138">
    <property type="component" value="Unassembled WGS sequence"/>
</dbReference>
<evidence type="ECO:0000256" key="1">
    <source>
        <dbReference type="SAM" id="MobiDB-lite"/>
    </source>
</evidence>
<feature type="region of interest" description="Disordered" evidence="1">
    <location>
        <begin position="269"/>
        <end position="289"/>
    </location>
</feature>
<accession>A0A4S2MT29</accession>
<dbReference type="InParanoid" id="A0A4S2MT29"/>
<evidence type="ECO:0000313" key="4">
    <source>
        <dbReference type="Proteomes" id="UP000298138"/>
    </source>
</evidence>
<proteinExistence type="predicted"/>
<dbReference type="EMBL" id="ML220130">
    <property type="protein sequence ID" value="TGZ79633.1"/>
    <property type="molecule type" value="Genomic_DNA"/>
</dbReference>
<name>A0A4S2MT29_9PEZI</name>
<keyword evidence="4" id="KW-1185">Reference proteome</keyword>
<dbReference type="Pfam" id="PF11274">
    <property type="entry name" value="DUF3074"/>
    <property type="match status" value="1"/>
</dbReference>
<organism evidence="3 4">
    <name type="scientific">Ascodesmis nigricans</name>
    <dbReference type="NCBI Taxonomy" id="341454"/>
    <lineage>
        <taxon>Eukaryota</taxon>
        <taxon>Fungi</taxon>
        <taxon>Dikarya</taxon>
        <taxon>Ascomycota</taxon>
        <taxon>Pezizomycotina</taxon>
        <taxon>Pezizomycetes</taxon>
        <taxon>Pezizales</taxon>
        <taxon>Ascodesmidaceae</taxon>
        <taxon>Ascodesmis</taxon>
    </lineage>
</organism>
<protein>
    <recommendedName>
        <fullName evidence="2">DUF3074 domain-containing protein</fullName>
    </recommendedName>
</protein>
<dbReference type="InterPro" id="IPR024500">
    <property type="entry name" value="DUF3074"/>
</dbReference>
<dbReference type="OrthoDB" id="6423603at2759"/>
<reference evidence="3 4" key="1">
    <citation type="submission" date="2019-04" db="EMBL/GenBank/DDBJ databases">
        <title>Comparative genomics and transcriptomics to analyze fruiting body development in filamentous ascomycetes.</title>
        <authorList>
            <consortium name="DOE Joint Genome Institute"/>
            <person name="Lutkenhaus R."/>
            <person name="Traeger S."/>
            <person name="Breuer J."/>
            <person name="Kuo A."/>
            <person name="Lipzen A."/>
            <person name="Pangilinan J."/>
            <person name="Dilworth D."/>
            <person name="Sandor L."/>
            <person name="Poggeler S."/>
            <person name="Barry K."/>
            <person name="Grigoriev I.V."/>
            <person name="Nowrousian M."/>
        </authorList>
    </citation>
    <scope>NUCLEOTIDE SEQUENCE [LARGE SCALE GENOMIC DNA]</scope>
    <source>
        <strain evidence="3 4">CBS 389.68</strain>
    </source>
</reference>
<evidence type="ECO:0000259" key="2">
    <source>
        <dbReference type="Pfam" id="PF11274"/>
    </source>
</evidence>
<dbReference type="PANTHER" id="PTHR40370">
    <property type="entry name" value="EXPRESSED PROTEIN"/>
    <property type="match status" value="1"/>
</dbReference>
<dbReference type="PANTHER" id="PTHR40370:SF1">
    <property type="entry name" value="DUF3074 DOMAIN-CONTAINING PROTEIN"/>
    <property type="match status" value="1"/>
</dbReference>